<protein>
    <recommendedName>
        <fullName evidence="1">Thioredoxin domain-containing protein</fullName>
    </recommendedName>
</protein>
<dbReference type="Gene3D" id="3.40.30.10">
    <property type="entry name" value="Glutaredoxin"/>
    <property type="match status" value="1"/>
</dbReference>
<dbReference type="Pfam" id="PF00578">
    <property type="entry name" value="AhpC-TSA"/>
    <property type="match status" value="1"/>
</dbReference>
<gene>
    <name evidence="2" type="ORF">METZ01_LOCUS209116</name>
</gene>
<dbReference type="InterPro" id="IPR050553">
    <property type="entry name" value="Thioredoxin_ResA/DsbE_sf"/>
</dbReference>
<dbReference type="InterPro" id="IPR013766">
    <property type="entry name" value="Thioredoxin_domain"/>
</dbReference>
<name>A0A382F0V0_9ZZZZ</name>
<dbReference type="GO" id="GO:0016209">
    <property type="term" value="F:antioxidant activity"/>
    <property type="evidence" value="ECO:0007669"/>
    <property type="project" value="InterPro"/>
</dbReference>
<feature type="domain" description="Thioredoxin" evidence="1">
    <location>
        <begin position="101"/>
        <end position="255"/>
    </location>
</feature>
<dbReference type="PROSITE" id="PS51352">
    <property type="entry name" value="THIOREDOXIN_2"/>
    <property type="match status" value="1"/>
</dbReference>
<evidence type="ECO:0000313" key="2">
    <source>
        <dbReference type="EMBL" id="SVB56262.1"/>
    </source>
</evidence>
<dbReference type="InterPro" id="IPR000866">
    <property type="entry name" value="AhpC/TSA"/>
</dbReference>
<dbReference type="PANTHER" id="PTHR42852:SF13">
    <property type="entry name" value="PROTEIN DIPZ"/>
    <property type="match status" value="1"/>
</dbReference>
<dbReference type="AlphaFoldDB" id="A0A382F0V0"/>
<dbReference type="GO" id="GO:0016491">
    <property type="term" value="F:oxidoreductase activity"/>
    <property type="evidence" value="ECO:0007669"/>
    <property type="project" value="InterPro"/>
</dbReference>
<dbReference type="EMBL" id="UINC01047240">
    <property type="protein sequence ID" value="SVB56262.1"/>
    <property type="molecule type" value="Genomic_DNA"/>
</dbReference>
<dbReference type="SUPFAM" id="SSF52833">
    <property type="entry name" value="Thioredoxin-like"/>
    <property type="match status" value="1"/>
</dbReference>
<proteinExistence type="predicted"/>
<reference evidence="2" key="1">
    <citation type="submission" date="2018-05" db="EMBL/GenBank/DDBJ databases">
        <authorList>
            <person name="Lanie J.A."/>
            <person name="Ng W.-L."/>
            <person name="Kazmierczak K.M."/>
            <person name="Andrzejewski T.M."/>
            <person name="Davidsen T.M."/>
            <person name="Wayne K.J."/>
            <person name="Tettelin H."/>
            <person name="Glass J.I."/>
            <person name="Rusch D."/>
            <person name="Podicherti R."/>
            <person name="Tsui H.-C.T."/>
            <person name="Winkler M.E."/>
        </authorList>
    </citation>
    <scope>NUCLEOTIDE SEQUENCE</scope>
</reference>
<dbReference type="InterPro" id="IPR036249">
    <property type="entry name" value="Thioredoxin-like_sf"/>
</dbReference>
<evidence type="ECO:0000259" key="1">
    <source>
        <dbReference type="PROSITE" id="PS51352"/>
    </source>
</evidence>
<organism evidence="2">
    <name type="scientific">marine metagenome</name>
    <dbReference type="NCBI Taxonomy" id="408172"/>
    <lineage>
        <taxon>unclassified sequences</taxon>
        <taxon>metagenomes</taxon>
        <taxon>ecological metagenomes</taxon>
    </lineage>
</organism>
<sequence>MKSKWLLGGLLAIVVLGVLGSQEITYMARQYMAGDVPWSSAPKELNGRVVFEEHYSMHPGHYSFAEKLGIATKVDAKKMFGKSPEQRKKAFAEFSTIRTQSPVGALAPDFALETTTGETVRLSDKRGRIAVFMFVAMTCPPARTQVELWKGLYEKYDVNDVEIFFVYSRERHAGERGYPEFKETKTTSDRMLYAKMLSEITAVPVVVDPIDERTLKDYGMVPNAAFVVDREGFVVFKSQWADIQKIEQVVQQLLIAEELKKKPKLALARASRQFY</sequence>
<dbReference type="PANTHER" id="PTHR42852">
    <property type="entry name" value="THIOL:DISULFIDE INTERCHANGE PROTEIN DSBE"/>
    <property type="match status" value="1"/>
</dbReference>
<accession>A0A382F0V0</accession>